<evidence type="ECO:0000256" key="6">
    <source>
        <dbReference type="ARBA" id="ARBA00023027"/>
    </source>
</evidence>
<proteinExistence type="predicted"/>
<evidence type="ECO:0000256" key="1">
    <source>
        <dbReference type="ARBA" id="ARBA00022430"/>
    </source>
</evidence>
<dbReference type="SUPFAM" id="SSF53659">
    <property type="entry name" value="Isocitrate/Isopropylmalate dehydrogenase-like"/>
    <property type="match status" value="1"/>
</dbReference>
<evidence type="ECO:0000256" key="4">
    <source>
        <dbReference type="ARBA" id="ARBA00022842"/>
    </source>
</evidence>
<comment type="caution">
    <text evidence="9">The sequence shown here is derived from an EMBL/GenBank/DDBJ whole genome shotgun (WGS) entry which is preliminary data.</text>
</comment>
<dbReference type="EMBL" id="BMVN01000058">
    <property type="protein sequence ID" value="GHA66390.1"/>
    <property type="molecule type" value="Genomic_DNA"/>
</dbReference>
<dbReference type="PANTHER" id="PTHR42979">
    <property type="entry name" value="3-ISOPROPYLMALATE DEHYDROGENASE"/>
    <property type="match status" value="1"/>
</dbReference>
<sequence>MIRRRSAVPADESRTPKPVIGLAVGRGTGPEVADVFERVLGALTAGHPHGVTIERSPRLYHSYVSLRAERDVARIRALTAEDADHYERFCRTRAEQGTEAVFRTAINAQSLYLVRQRLRAVKVDLLTDAGRSLLLVRDQAQGFYTGENRHTPGEVTRTMSFSREITEAVVSHALRRARREWPDGRLDRIVMAYKFHLLDGALDAWVADLADRLGIRIDLFQPDTVNRNLLTHGLPDRTLIVAGNEWADIMHVMLLDRFGSDRQENRCTENVCLDPGLSGLVEYQTVHGSADDLAGRDLVNPVATIRAAALVAERHAGRPGAVRATERALRLLDERGVRTPDLGGRYSTTAVVDALLDCLDMPGADGTPKDAALVGGS</sequence>
<keyword evidence="1" id="KW-0432">Leucine biosynthesis</keyword>
<dbReference type="PANTHER" id="PTHR42979:SF1">
    <property type="entry name" value="3-ISOPROPYLMALATE DEHYDROGENASE"/>
    <property type="match status" value="1"/>
</dbReference>
<name>A0ABQ3DAY6_9ACTN</name>
<keyword evidence="7" id="KW-0100">Branched-chain amino acid biosynthesis</keyword>
<evidence type="ECO:0000313" key="10">
    <source>
        <dbReference type="Proteomes" id="UP000653644"/>
    </source>
</evidence>
<organism evidence="9 10">
    <name type="scientific">Streptomyces canarius</name>
    <dbReference type="NCBI Taxonomy" id="285453"/>
    <lineage>
        <taxon>Bacteria</taxon>
        <taxon>Bacillati</taxon>
        <taxon>Actinomycetota</taxon>
        <taxon>Actinomycetes</taxon>
        <taxon>Kitasatosporales</taxon>
        <taxon>Streptomycetaceae</taxon>
        <taxon>Streptomyces</taxon>
    </lineage>
</organism>
<feature type="domain" description="Isopropylmalate dehydrogenase-like" evidence="8">
    <location>
        <begin position="19"/>
        <end position="355"/>
    </location>
</feature>
<dbReference type="Gene3D" id="3.40.718.10">
    <property type="entry name" value="Isopropylmalate Dehydrogenase"/>
    <property type="match status" value="1"/>
</dbReference>
<keyword evidence="3" id="KW-0479">Metal-binding</keyword>
<evidence type="ECO:0000256" key="3">
    <source>
        <dbReference type="ARBA" id="ARBA00022723"/>
    </source>
</evidence>
<dbReference type="InterPro" id="IPR024084">
    <property type="entry name" value="IsoPropMal-DH-like_dom"/>
</dbReference>
<gene>
    <name evidence="9" type="ORF">GCM10010345_82720</name>
</gene>
<evidence type="ECO:0000256" key="2">
    <source>
        <dbReference type="ARBA" id="ARBA00022605"/>
    </source>
</evidence>
<reference evidence="10" key="1">
    <citation type="journal article" date="2019" name="Int. J. Syst. Evol. Microbiol.">
        <title>The Global Catalogue of Microorganisms (GCM) 10K type strain sequencing project: providing services to taxonomists for standard genome sequencing and annotation.</title>
        <authorList>
            <consortium name="The Broad Institute Genomics Platform"/>
            <consortium name="The Broad Institute Genome Sequencing Center for Infectious Disease"/>
            <person name="Wu L."/>
            <person name="Ma J."/>
        </authorList>
    </citation>
    <scope>NUCLEOTIDE SEQUENCE [LARGE SCALE GENOMIC DNA]</scope>
    <source>
        <strain evidence="10">JCM 4733</strain>
    </source>
</reference>
<accession>A0ABQ3DAY6</accession>
<evidence type="ECO:0000256" key="5">
    <source>
        <dbReference type="ARBA" id="ARBA00023002"/>
    </source>
</evidence>
<dbReference type="SMART" id="SM01329">
    <property type="entry name" value="Iso_dh"/>
    <property type="match status" value="1"/>
</dbReference>
<dbReference type="Pfam" id="PF00180">
    <property type="entry name" value="Iso_dh"/>
    <property type="match status" value="1"/>
</dbReference>
<evidence type="ECO:0000259" key="8">
    <source>
        <dbReference type="SMART" id="SM01329"/>
    </source>
</evidence>
<evidence type="ECO:0000256" key="7">
    <source>
        <dbReference type="ARBA" id="ARBA00023304"/>
    </source>
</evidence>
<keyword evidence="4" id="KW-0460">Magnesium</keyword>
<evidence type="ECO:0000313" key="9">
    <source>
        <dbReference type="EMBL" id="GHA66390.1"/>
    </source>
</evidence>
<keyword evidence="2" id="KW-0028">Amino-acid biosynthesis</keyword>
<keyword evidence="5" id="KW-0560">Oxidoreductase</keyword>
<keyword evidence="10" id="KW-1185">Reference proteome</keyword>
<keyword evidence="6" id="KW-0520">NAD</keyword>
<dbReference type="InterPro" id="IPR004429">
    <property type="entry name" value="Isopropylmalate_DH"/>
</dbReference>
<protein>
    <recommendedName>
        <fullName evidence="8">Isopropylmalate dehydrogenase-like domain-containing protein</fullName>
    </recommendedName>
</protein>
<dbReference type="Proteomes" id="UP000653644">
    <property type="component" value="Unassembled WGS sequence"/>
</dbReference>